<dbReference type="Proteomes" id="UP001144612">
    <property type="component" value="Unassembled WGS sequence"/>
</dbReference>
<evidence type="ECO:0000256" key="1">
    <source>
        <dbReference type="SAM" id="Phobius"/>
    </source>
</evidence>
<accession>A0ABT4DBA8</accession>
<name>A0ABT4DBA8_9CLOT</name>
<keyword evidence="1" id="KW-1133">Transmembrane helix</keyword>
<keyword evidence="3" id="KW-1185">Reference proteome</keyword>
<reference evidence="2" key="1">
    <citation type="submission" date="2022-12" db="EMBL/GenBank/DDBJ databases">
        <title>Clostridium sp. nov., isolated from industrial wastewater.</title>
        <authorList>
            <person name="Jiayan W."/>
        </authorList>
    </citation>
    <scope>NUCLEOTIDE SEQUENCE</scope>
    <source>
        <strain evidence="2">ZC22-4</strain>
    </source>
</reference>
<gene>
    <name evidence="2" type="ORF">OW729_07890</name>
</gene>
<comment type="caution">
    <text evidence="2">The sequence shown here is derived from an EMBL/GenBank/DDBJ whole genome shotgun (WGS) entry which is preliminary data.</text>
</comment>
<sequence length="49" mass="5334">MAFSIALVIFAIIGIIYGIINKNKSLGIVSAIGLIMIIAAWVYSYNNPY</sequence>
<dbReference type="RefSeq" id="WP_268060933.1">
    <property type="nucleotide sequence ID" value="NZ_JAPQFJ010000006.1"/>
</dbReference>
<protein>
    <recommendedName>
        <fullName evidence="4">Exosortase</fullName>
    </recommendedName>
</protein>
<feature type="transmembrane region" description="Helical" evidence="1">
    <location>
        <begin position="28"/>
        <end position="45"/>
    </location>
</feature>
<keyword evidence="1" id="KW-0812">Transmembrane</keyword>
<evidence type="ECO:0000313" key="2">
    <source>
        <dbReference type="EMBL" id="MCY6958521.1"/>
    </source>
</evidence>
<organism evidence="2 3">
    <name type="scientific">Clostridium brassicae</name>
    <dbReference type="NCBI Taxonomy" id="2999072"/>
    <lineage>
        <taxon>Bacteria</taxon>
        <taxon>Bacillati</taxon>
        <taxon>Bacillota</taxon>
        <taxon>Clostridia</taxon>
        <taxon>Eubacteriales</taxon>
        <taxon>Clostridiaceae</taxon>
        <taxon>Clostridium</taxon>
    </lineage>
</organism>
<keyword evidence="1" id="KW-0472">Membrane</keyword>
<dbReference type="EMBL" id="JAPQFJ010000006">
    <property type="protein sequence ID" value="MCY6958521.1"/>
    <property type="molecule type" value="Genomic_DNA"/>
</dbReference>
<evidence type="ECO:0000313" key="3">
    <source>
        <dbReference type="Proteomes" id="UP001144612"/>
    </source>
</evidence>
<evidence type="ECO:0008006" key="4">
    <source>
        <dbReference type="Google" id="ProtNLM"/>
    </source>
</evidence>
<proteinExistence type="predicted"/>